<sequence>MTQTLAQIDALHAESSALVAQANALRTNSRTEPDLRRALALYGRAAELAGECQLRLLARLTATTTPRALGAMSWVEYVAGQLRISPDEARLRLRDVAALGP</sequence>
<evidence type="ECO:0008006" key="3">
    <source>
        <dbReference type="Google" id="ProtNLM"/>
    </source>
</evidence>
<reference evidence="1" key="2">
    <citation type="submission" date="2015-09" db="EMBL/GenBank/DDBJ databases">
        <title>Draft genome sequence of Mycobacterium neoaurum DSM 44074.</title>
        <authorList>
            <person name="Croce O."/>
            <person name="Robert C."/>
            <person name="Raoult D."/>
            <person name="Drancourt M."/>
        </authorList>
    </citation>
    <scope>NUCLEOTIDE SEQUENCE</scope>
    <source>
        <strain evidence="1">DSM 44074</strain>
    </source>
</reference>
<organism evidence="1 2">
    <name type="scientific">Mycolicibacterium neoaurum</name>
    <name type="common">Mycobacterium neoaurum</name>
    <dbReference type="NCBI Taxonomy" id="1795"/>
    <lineage>
        <taxon>Bacteria</taxon>
        <taxon>Bacillati</taxon>
        <taxon>Actinomycetota</taxon>
        <taxon>Actinomycetes</taxon>
        <taxon>Mycobacteriales</taxon>
        <taxon>Mycobacteriaceae</taxon>
        <taxon>Mycolicibacterium</taxon>
    </lineage>
</organism>
<name>A0AAV2WPT9_MYCNE</name>
<proteinExistence type="predicted"/>
<gene>
    <name evidence="1" type="ORF">BN1047_03996</name>
</gene>
<reference evidence="1" key="1">
    <citation type="submission" date="2014-05" db="EMBL/GenBank/DDBJ databases">
        <authorList>
            <person name="Urmite Genomes"/>
        </authorList>
    </citation>
    <scope>NUCLEOTIDE SEQUENCE</scope>
    <source>
        <strain evidence="1">DSM 44074</strain>
    </source>
</reference>
<dbReference type="EMBL" id="LK021340">
    <property type="protein sequence ID" value="CDQ46092.1"/>
    <property type="molecule type" value="Genomic_DNA"/>
</dbReference>
<evidence type="ECO:0000313" key="1">
    <source>
        <dbReference type="EMBL" id="CDQ46092.1"/>
    </source>
</evidence>
<dbReference type="AlphaFoldDB" id="A0AAV2WPT9"/>
<protein>
    <recommendedName>
        <fullName evidence="3">HNH endonuclease</fullName>
    </recommendedName>
</protein>
<accession>A0AAV2WPT9</accession>
<dbReference type="Proteomes" id="UP000028864">
    <property type="component" value="Unassembled WGS sequence"/>
</dbReference>
<dbReference type="RefSeq" id="WP_030134902.1">
    <property type="nucleotide sequence ID" value="NZ_LK021340.1"/>
</dbReference>
<evidence type="ECO:0000313" key="2">
    <source>
        <dbReference type="Proteomes" id="UP000028864"/>
    </source>
</evidence>